<gene>
    <name evidence="1" type="ORF">FA95DRAFT_1679861</name>
</gene>
<accession>A0ACB8RRR9</accession>
<keyword evidence="2" id="KW-1185">Reference proteome</keyword>
<proteinExistence type="predicted"/>
<comment type="caution">
    <text evidence="1">The sequence shown here is derived from an EMBL/GenBank/DDBJ whole genome shotgun (WGS) entry which is preliminary data.</text>
</comment>
<name>A0ACB8RRR9_9AGAM</name>
<evidence type="ECO:0000313" key="2">
    <source>
        <dbReference type="Proteomes" id="UP000814033"/>
    </source>
</evidence>
<dbReference type="Proteomes" id="UP000814033">
    <property type="component" value="Unassembled WGS sequence"/>
</dbReference>
<dbReference type="EMBL" id="MU275929">
    <property type="protein sequence ID" value="KAI0046275.1"/>
    <property type="molecule type" value="Genomic_DNA"/>
</dbReference>
<reference evidence="1" key="2">
    <citation type="journal article" date="2022" name="New Phytol.">
        <title>Evolutionary transition to the ectomycorrhizal habit in the genomes of a hyperdiverse lineage of mushroom-forming fungi.</title>
        <authorList>
            <person name="Looney B."/>
            <person name="Miyauchi S."/>
            <person name="Morin E."/>
            <person name="Drula E."/>
            <person name="Courty P.E."/>
            <person name="Kohler A."/>
            <person name="Kuo A."/>
            <person name="LaButti K."/>
            <person name="Pangilinan J."/>
            <person name="Lipzen A."/>
            <person name="Riley R."/>
            <person name="Andreopoulos W."/>
            <person name="He G."/>
            <person name="Johnson J."/>
            <person name="Nolan M."/>
            <person name="Tritt A."/>
            <person name="Barry K.W."/>
            <person name="Grigoriev I.V."/>
            <person name="Nagy L.G."/>
            <person name="Hibbett D."/>
            <person name="Henrissat B."/>
            <person name="Matheny P.B."/>
            <person name="Labbe J."/>
            <person name="Martin F.M."/>
        </authorList>
    </citation>
    <scope>NUCLEOTIDE SEQUENCE</scope>
    <source>
        <strain evidence="1">FP105234-sp</strain>
    </source>
</reference>
<reference evidence="1" key="1">
    <citation type="submission" date="2021-02" db="EMBL/GenBank/DDBJ databases">
        <authorList>
            <consortium name="DOE Joint Genome Institute"/>
            <person name="Ahrendt S."/>
            <person name="Looney B.P."/>
            <person name="Miyauchi S."/>
            <person name="Morin E."/>
            <person name="Drula E."/>
            <person name="Courty P.E."/>
            <person name="Chicoki N."/>
            <person name="Fauchery L."/>
            <person name="Kohler A."/>
            <person name="Kuo A."/>
            <person name="Labutti K."/>
            <person name="Pangilinan J."/>
            <person name="Lipzen A."/>
            <person name="Riley R."/>
            <person name="Andreopoulos W."/>
            <person name="He G."/>
            <person name="Johnson J."/>
            <person name="Barry K.W."/>
            <person name="Grigoriev I.V."/>
            <person name="Nagy L."/>
            <person name="Hibbett D."/>
            <person name="Henrissat B."/>
            <person name="Matheny P.B."/>
            <person name="Labbe J."/>
            <person name="Martin F."/>
        </authorList>
    </citation>
    <scope>NUCLEOTIDE SEQUENCE</scope>
    <source>
        <strain evidence="1">FP105234-sp</strain>
    </source>
</reference>
<organism evidence="1 2">
    <name type="scientific">Auriscalpium vulgare</name>
    <dbReference type="NCBI Taxonomy" id="40419"/>
    <lineage>
        <taxon>Eukaryota</taxon>
        <taxon>Fungi</taxon>
        <taxon>Dikarya</taxon>
        <taxon>Basidiomycota</taxon>
        <taxon>Agaricomycotina</taxon>
        <taxon>Agaricomycetes</taxon>
        <taxon>Russulales</taxon>
        <taxon>Auriscalpiaceae</taxon>
        <taxon>Auriscalpium</taxon>
    </lineage>
</organism>
<protein>
    <submittedName>
        <fullName evidence="1">Uncharacterized protein</fullName>
    </submittedName>
</protein>
<sequence length="145" mass="15618">MELSLTSFSIDVDLPRYLLLPRAPSPSTAARTRLFRNSAEPDCNRSPASHSTASSPVHPPKPTKSTTADALAPSSLESLSPAHLPSSSTPPQFSMIHRIDHPDSVSVTLKNLPLDTLAELADVCRELGVKLVTFKTPEHFPVSVL</sequence>
<evidence type="ECO:0000313" key="1">
    <source>
        <dbReference type="EMBL" id="KAI0046275.1"/>
    </source>
</evidence>